<dbReference type="InterPro" id="IPR000086">
    <property type="entry name" value="NUDIX_hydrolase_dom"/>
</dbReference>
<gene>
    <name evidence="8" type="ORF">SAMN05443377_12114</name>
</gene>
<evidence type="ECO:0000256" key="2">
    <source>
        <dbReference type="ARBA" id="ARBA00001946"/>
    </source>
</evidence>
<keyword evidence="9" id="KW-1185">Reference proteome</keyword>
<dbReference type="InterPro" id="IPR015797">
    <property type="entry name" value="NUDIX_hydrolase-like_dom_sf"/>
</dbReference>
<sequence length="219" mass="24008">MSVPPALARLASALSDPAVRGGLANRSPTFGGSRSAVLVLLSDAQDPTVVFTERARTLRHHGGQVSFPGGRAEPGDPDALSTATREAREEVGLDPRAVHLIATLPMSTLAVSQFDVIPVVGWWHPDRELEPVDPREVASVRIWPVSALADPRNRVRARHPGRTLGPAWQLDELFIWGFTAFLTQTLLRLGGWESPWDEDRVVDVPPRFRSPERQDQSPA</sequence>
<dbReference type="EMBL" id="FOGZ01000021">
    <property type="protein sequence ID" value="SER94845.1"/>
    <property type="molecule type" value="Genomic_DNA"/>
</dbReference>
<name>A0A1H9TC73_9ACTN</name>
<dbReference type="Proteomes" id="UP000198815">
    <property type="component" value="Unassembled WGS sequence"/>
</dbReference>
<accession>A0A1H9TC73</accession>
<dbReference type="OrthoDB" id="9802805at2"/>
<keyword evidence="4" id="KW-0378">Hydrolase</keyword>
<dbReference type="RefSeq" id="WP_091970548.1">
    <property type="nucleotide sequence ID" value="NZ_FOGZ01000021.1"/>
</dbReference>
<dbReference type="PROSITE" id="PS51462">
    <property type="entry name" value="NUDIX"/>
    <property type="match status" value="1"/>
</dbReference>
<keyword evidence="3" id="KW-0479">Metal-binding</keyword>
<reference evidence="8 9" key="1">
    <citation type="submission" date="2016-10" db="EMBL/GenBank/DDBJ databases">
        <authorList>
            <person name="de Groot N.N."/>
        </authorList>
    </citation>
    <scope>NUCLEOTIDE SEQUENCE [LARGE SCALE GENOMIC DNA]</scope>
    <source>
        <strain evidence="8 9">DSM 16859</strain>
    </source>
</reference>
<dbReference type="Pfam" id="PF00293">
    <property type="entry name" value="NUDIX"/>
    <property type="match status" value="1"/>
</dbReference>
<evidence type="ECO:0000256" key="1">
    <source>
        <dbReference type="ARBA" id="ARBA00001936"/>
    </source>
</evidence>
<dbReference type="InterPro" id="IPR045121">
    <property type="entry name" value="CoAse"/>
</dbReference>
<dbReference type="SUPFAM" id="SSF55811">
    <property type="entry name" value="Nudix"/>
    <property type="match status" value="1"/>
</dbReference>
<comment type="cofactor">
    <cofactor evidence="1">
        <name>Mn(2+)</name>
        <dbReference type="ChEBI" id="CHEBI:29035"/>
    </cofactor>
</comment>
<evidence type="ECO:0000256" key="5">
    <source>
        <dbReference type="ARBA" id="ARBA00022842"/>
    </source>
</evidence>
<dbReference type="Gene3D" id="3.90.79.10">
    <property type="entry name" value="Nucleoside Triphosphate Pyrophosphohydrolase"/>
    <property type="match status" value="1"/>
</dbReference>
<proteinExistence type="predicted"/>
<dbReference type="PANTHER" id="PTHR12992">
    <property type="entry name" value="NUDIX HYDROLASE"/>
    <property type="match status" value="1"/>
</dbReference>
<evidence type="ECO:0000256" key="3">
    <source>
        <dbReference type="ARBA" id="ARBA00022723"/>
    </source>
</evidence>
<feature type="domain" description="Nudix hydrolase" evidence="7">
    <location>
        <begin position="32"/>
        <end position="170"/>
    </location>
</feature>
<keyword evidence="6" id="KW-0464">Manganese</keyword>
<dbReference type="AlphaFoldDB" id="A0A1H9TC73"/>
<evidence type="ECO:0000313" key="8">
    <source>
        <dbReference type="EMBL" id="SER94845.1"/>
    </source>
</evidence>
<dbReference type="GO" id="GO:0046872">
    <property type="term" value="F:metal ion binding"/>
    <property type="evidence" value="ECO:0007669"/>
    <property type="project" value="UniProtKB-KW"/>
</dbReference>
<dbReference type="GO" id="GO:0010945">
    <property type="term" value="F:coenzyme A diphosphatase activity"/>
    <property type="evidence" value="ECO:0007669"/>
    <property type="project" value="InterPro"/>
</dbReference>
<dbReference type="CDD" id="cd03426">
    <property type="entry name" value="NUDIX_CoAse_Nudt7"/>
    <property type="match status" value="1"/>
</dbReference>
<evidence type="ECO:0000313" key="9">
    <source>
        <dbReference type="Proteomes" id="UP000198815"/>
    </source>
</evidence>
<organism evidence="8 9">
    <name type="scientific">Propionibacterium cyclohexanicum</name>
    <dbReference type="NCBI Taxonomy" id="64702"/>
    <lineage>
        <taxon>Bacteria</taxon>
        <taxon>Bacillati</taxon>
        <taxon>Actinomycetota</taxon>
        <taxon>Actinomycetes</taxon>
        <taxon>Propionibacteriales</taxon>
        <taxon>Propionibacteriaceae</taxon>
        <taxon>Propionibacterium</taxon>
    </lineage>
</organism>
<dbReference type="PANTHER" id="PTHR12992:SF11">
    <property type="entry name" value="MITOCHONDRIAL COENZYME A DIPHOSPHATASE NUDT8"/>
    <property type="match status" value="1"/>
</dbReference>
<keyword evidence="5" id="KW-0460">Magnesium</keyword>
<protein>
    <submittedName>
        <fullName evidence="8">NUDIX domain-containing protein</fullName>
    </submittedName>
</protein>
<evidence type="ECO:0000259" key="7">
    <source>
        <dbReference type="PROSITE" id="PS51462"/>
    </source>
</evidence>
<comment type="cofactor">
    <cofactor evidence="2">
        <name>Mg(2+)</name>
        <dbReference type="ChEBI" id="CHEBI:18420"/>
    </cofactor>
</comment>
<evidence type="ECO:0000256" key="4">
    <source>
        <dbReference type="ARBA" id="ARBA00022801"/>
    </source>
</evidence>
<evidence type="ECO:0000256" key="6">
    <source>
        <dbReference type="ARBA" id="ARBA00023211"/>
    </source>
</evidence>
<dbReference type="STRING" id="64702.SAMN05443377_12114"/>